<name>A0A6P8I9E4_ACTTE</name>
<feature type="compositionally biased region" description="Polar residues" evidence="1">
    <location>
        <begin position="234"/>
        <end position="248"/>
    </location>
</feature>
<feature type="region of interest" description="Disordered" evidence="1">
    <location>
        <begin position="1"/>
        <end position="79"/>
    </location>
</feature>
<protein>
    <submittedName>
        <fullName evidence="3">Uncharacterized protein LOC116297225</fullName>
    </submittedName>
</protein>
<gene>
    <name evidence="3" type="primary">LOC116297225</name>
</gene>
<sequence length="393" mass="44660">MGHSASIAKKYATPEKDDDEASEIDSLATVSSFRPTSPLAHADAREFTLRPPDGGTTRSRNKTSMSSHQGSYPQMNGTIPRRTLASQRNITASSSTLGSQPRSMREVRHFLVKNPEFLTGKQAKDIQRRTHNRDIHPHKQIKTKQDLYLGLFDPPIIYGKGAEPDKQLKMNQRMYLQLIYPTVSGMKYYYPSASPSRPITNNEMVVVRREDLSGQEDYMKKPNRVRTRPPLKPTTEQPSSVRSPSKQQILLEPFPLRSMSPSKSPRIPNGYTLPSSTPIRELQVQKRKGNAYVDVNLQKLPTSRTGKQRGESMEVERRFETPVNQGIEYYKPKKQEEQVVFNFDVEELGLKKKSEGAYPKDSRDNAVVPLYFRKTLAYNPKYSNSGNILSDPL</sequence>
<proteinExistence type="predicted"/>
<accession>A0A6P8I9E4</accession>
<dbReference type="RefSeq" id="XP_031561270.1">
    <property type="nucleotide sequence ID" value="XM_031705410.1"/>
</dbReference>
<dbReference type="GeneID" id="116297225"/>
<dbReference type="Proteomes" id="UP000515163">
    <property type="component" value="Unplaced"/>
</dbReference>
<keyword evidence="2" id="KW-1185">Reference proteome</keyword>
<organism evidence="2 3">
    <name type="scientific">Actinia tenebrosa</name>
    <name type="common">Australian red waratah sea anemone</name>
    <dbReference type="NCBI Taxonomy" id="6105"/>
    <lineage>
        <taxon>Eukaryota</taxon>
        <taxon>Metazoa</taxon>
        <taxon>Cnidaria</taxon>
        <taxon>Anthozoa</taxon>
        <taxon>Hexacorallia</taxon>
        <taxon>Actiniaria</taxon>
        <taxon>Actiniidae</taxon>
        <taxon>Actinia</taxon>
    </lineage>
</organism>
<evidence type="ECO:0000256" key="1">
    <source>
        <dbReference type="SAM" id="MobiDB-lite"/>
    </source>
</evidence>
<feature type="compositionally biased region" description="Polar residues" evidence="1">
    <location>
        <begin position="56"/>
        <end position="77"/>
    </location>
</feature>
<reference evidence="3" key="1">
    <citation type="submission" date="2025-08" db="UniProtKB">
        <authorList>
            <consortium name="RefSeq"/>
        </authorList>
    </citation>
    <scope>IDENTIFICATION</scope>
    <source>
        <tissue evidence="3">Tentacle</tissue>
    </source>
</reference>
<evidence type="ECO:0000313" key="2">
    <source>
        <dbReference type="Proteomes" id="UP000515163"/>
    </source>
</evidence>
<dbReference type="AlphaFoldDB" id="A0A6P8I9E4"/>
<dbReference type="InParanoid" id="A0A6P8I9E4"/>
<dbReference type="OrthoDB" id="5980423at2759"/>
<evidence type="ECO:0000313" key="3">
    <source>
        <dbReference type="RefSeq" id="XP_031561270.1"/>
    </source>
</evidence>
<feature type="region of interest" description="Disordered" evidence="1">
    <location>
        <begin position="212"/>
        <end position="276"/>
    </location>
</feature>
<dbReference type="KEGG" id="aten:116297225"/>